<dbReference type="InterPro" id="IPR002194">
    <property type="entry name" value="Chaperonin_TCP-1_CS"/>
</dbReference>
<comment type="catalytic activity">
    <reaction evidence="17">
        <text>ATP + H2O = ADP + phosphate + H(+)</text>
        <dbReference type="Rhea" id="RHEA:13065"/>
        <dbReference type="ChEBI" id="CHEBI:15377"/>
        <dbReference type="ChEBI" id="CHEBI:15378"/>
        <dbReference type="ChEBI" id="CHEBI:30616"/>
        <dbReference type="ChEBI" id="CHEBI:43474"/>
        <dbReference type="ChEBI" id="CHEBI:456216"/>
    </reaction>
</comment>
<dbReference type="FunFam" id="1.10.560.10:FF:000076">
    <property type="entry name" value="T-complex protein 1 subunit gamma"/>
    <property type="match status" value="1"/>
</dbReference>
<dbReference type="Gene3D" id="3.50.7.10">
    <property type="entry name" value="GroEL"/>
    <property type="match status" value="1"/>
</dbReference>
<dbReference type="AlphaFoldDB" id="A0A8J6GQ42"/>
<evidence type="ECO:0000256" key="21">
    <source>
        <dbReference type="RuleBase" id="RU004191"/>
    </source>
</evidence>
<organism evidence="24 25">
    <name type="scientific">Microtus ochrogaster</name>
    <name type="common">Prairie vole</name>
    <dbReference type="NCBI Taxonomy" id="79684"/>
    <lineage>
        <taxon>Eukaryota</taxon>
        <taxon>Metazoa</taxon>
        <taxon>Chordata</taxon>
        <taxon>Craniata</taxon>
        <taxon>Vertebrata</taxon>
        <taxon>Euteleostomi</taxon>
        <taxon>Mammalia</taxon>
        <taxon>Eutheria</taxon>
        <taxon>Euarchontoglires</taxon>
        <taxon>Glires</taxon>
        <taxon>Rodentia</taxon>
        <taxon>Myomorpha</taxon>
        <taxon>Muroidea</taxon>
        <taxon>Cricetidae</taxon>
        <taxon>Arvicolinae</taxon>
        <taxon>Microtus</taxon>
    </lineage>
</organism>
<keyword evidence="5 23" id="KW-0812">Transmembrane</keyword>
<evidence type="ECO:0000256" key="23">
    <source>
        <dbReference type="SAM" id="Phobius"/>
    </source>
</evidence>
<feature type="region of interest" description="Disordered" evidence="22">
    <location>
        <begin position="473"/>
        <end position="504"/>
    </location>
</feature>
<keyword evidence="8 20" id="KW-0067">ATP-binding</keyword>
<evidence type="ECO:0000256" key="14">
    <source>
        <dbReference type="ARBA" id="ARBA00024176"/>
    </source>
</evidence>
<evidence type="ECO:0000256" key="7">
    <source>
        <dbReference type="ARBA" id="ARBA00022741"/>
    </source>
</evidence>
<dbReference type="PRINTS" id="PR00304">
    <property type="entry name" value="TCOMPLEXTCP1"/>
</dbReference>
<evidence type="ECO:0000256" key="11">
    <source>
        <dbReference type="ARBA" id="ARBA00023180"/>
    </source>
</evidence>
<dbReference type="NCBIfam" id="NF041083">
    <property type="entry name" value="thermosome_beta"/>
    <property type="match status" value="1"/>
</dbReference>
<dbReference type="GO" id="GO:0005765">
    <property type="term" value="C:lysosomal membrane"/>
    <property type="evidence" value="ECO:0007669"/>
    <property type="project" value="UniProtKB-SubCell"/>
</dbReference>
<evidence type="ECO:0000256" key="8">
    <source>
        <dbReference type="ARBA" id="ARBA00022840"/>
    </source>
</evidence>
<dbReference type="FunFam" id="3.50.7.10:FF:000005">
    <property type="entry name" value="T-complex protein 1 subunit gamma"/>
    <property type="match status" value="1"/>
</dbReference>
<keyword evidence="9 23" id="KW-1133">Transmembrane helix</keyword>
<dbReference type="Pfam" id="PF15065">
    <property type="entry name" value="NCU-G1"/>
    <property type="match status" value="1"/>
</dbReference>
<dbReference type="InterPro" id="IPR002423">
    <property type="entry name" value="Cpn60/GroEL/TCP-1"/>
</dbReference>
<comment type="similarity">
    <text evidence="3">Belongs to the GLMP family.</text>
</comment>
<dbReference type="SUPFAM" id="SSF52029">
    <property type="entry name" value="GroEL apical domain-like"/>
    <property type="match status" value="1"/>
</dbReference>
<comment type="subunit">
    <text evidence="16">Interacts (via lumenal domain) with lysosomal protein MFSD1; the interaction starts while both proteins are still in the endoplasmic reticulum and is required for stabilization of MFSD1 in lysosomes but has no direct effect on its targeting to lysosomes or transporter activity.</text>
</comment>
<evidence type="ECO:0000313" key="25">
    <source>
        <dbReference type="Proteomes" id="UP000710432"/>
    </source>
</evidence>
<evidence type="ECO:0000256" key="5">
    <source>
        <dbReference type="ARBA" id="ARBA00022692"/>
    </source>
</evidence>
<evidence type="ECO:0000256" key="10">
    <source>
        <dbReference type="ARBA" id="ARBA00023136"/>
    </source>
</evidence>
<evidence type="ECO:0000256" key="2">
    <source>
        <dbReference type="ARBA" id="ARBA00008020"/>
    </source>
</evidence>
<comment type="function">
    <text evidence="14">Required to protect lysosomal transporter MFSD1 from lysosomal proteolysis and for MFSD1 lysosomal localization.</text>
</comment>
<dbReference type="PANTHER" id="PTHR31981">
    <property type="entry name" value="GLYCOSYLATED LYSOSOMAL MEMBRANE PROTEIN"/>
    <property type="match status" value="1"/>
</dbReference>
<evidence type="ECO:0000256" key="3">
    <source>
        <dbReference type="ARBA" id="ARBA00010599"/>
    </source>
</evidence>
<gene>
    <name evidence="24" type="ORF">LTLLF_131730</name>
</gene>
<dbReference type="InterPro" id="IPR054827">
    <property type="entry name" value="thermosome_alpha"/>
</dbReference>
<keyword evidence="6" id="KW-0732">Signal</keyword>
<dbReference type="GO" id="GO:0005832">
    <property type="term" value="C:chaperonin-containing T-complex"/>
    <property type="evidence" value="ECO:0007669"/>
    <property type="project" value="UniProtKB-ARBA"/>
</dbReference>
<evidence type="ECO:0000256" key="13">
    <source>
        <dbReference type="ARBA" id="ARBA00023228"/>
    </source>
</evidence>
<comment type="subunit">
    <text evidence="19">Component of the chaperonin-containing T-complex (TRiC), a hexadecamer composed of two identical back-to-back stacked rings enclosing a protein folding chamber. Each ring is made up of eight different subunits: TCP1/CCT1, CCT2, CCT3, CCT4, CCT5, CCT6A/CCT6, CCT7, CCT8. Interacts with PACRG. Interacts with DNAAF4. Interacts with DLEC1.</text>
</comment>
<evidence type="ECO:0000256" key="20">
    <source>
        <dbReference type="RuleBase" id="RU004187"/>
    </source>
</evidence>
<dbReference type="SUPFAM" id="SSF54849">
    <property type="entry name" value="GroEL-intermediate domain like"/>
    <property type="match status" value="1"/>
</dbReference>
<keyword evidence="13" id="KW-0458">Lysosome</keyword>
<dbReference type="SUPFAM" id="SSF48592">
    <property type="entry name" value="GroEL equatorial domain-like"/>
    <property type="match status" value="1"/>
</dbReference>
<evidence type="ECO:0000256" key="15">
    <source>
        <dbReference type="ARBA" id="ARBA00024189"/>
    </source>
</evidence>
<dbReference type="PROSITE" id="PS00995">
    <property type="entry name" value="TCP1_3"/>
    <property type="match status" value="1"/>
</dbReference>
<comment type="subcellular location">
    <subcellularLocation>
        <location evidence="1">Cytoplasm</location>
    </subcellularLocation>
    <subcellularLocation>
        <location evidence="15">Lysosome membrane</location>
        <topology evidence="15">Single-pass type I membrane protein</topology>
        <orientation evidence="15">Lumenal side</orientation>
    </subcellularLocation>
</comment>
<evidence type="ECO:0000256" key="12">
    <source>
        <dbReference type="ARBA" id="ARBA00023186"/>
    </source>
</evidence>
<keyword evidence="7 20" id="KW-0547">Nucleotide-binding</keyword>
<reference evidence="24" key="1">
    <citation type="submission" date="2020-03" db="EMBL/GenBank/DDBJ databases">
        <title>Studies in the Genomics of Life Span.</title>
        <authorList>
            <person name="Glass D."/>
        </authorList>
    </citation>
    <scope>NUCLEOTIDE SEQUENCE</scope>
    <source>
        <strain evidence="24">LTLLF</strain>
        <tissue evidence="24">Muscle</tissue>
    </source>
</reference>
<dbReference type="GO" id="GO:0005524">
    <property type="term" value="F:ATP binding"/>
    <property type="evidence" value="ECO:0007669"/>
    <property type="project" value="UniProtKB-KW"/>
</dbReference>
<protein>
    <recommendedName>
        <fullName evidence="21">T-complex protein 1 subunit gamma</fullName>
    </recommendedName>
</protein>
<dbReference type="Proteomes" id="UP000710432">
    <property type="component" value="Unassembled WGS sequence"/>
</dbReference>
<comment type="similarity">
    <text evidence="2 20">Belongs to the TCP-1 chaperonin family.</text>
</comment>
<evidence type="ECO:0000256" key="22">
    <source>
        <dbReference type="SAM" id="MobiDB-lite"/>
    </source>
</evidence>
<dbReference type="GO" id="GO:0051082">
    <property type="term" value="F:unfolded protein binding"/>
    <property type="evidence" value="ECO:0007669"/>
    <property type="project" value="InterPro"/>
</dbReference>
<evidence type="ECO:0000256" key="18">
    <source>
        <dbReference type="ARBA" id="ARBA00093360"/>
    </source>
</evidence>
<dbReference type="InterPro" id="IPR029382">
    <property type="entry name" value="NCU-G1"/>
</dbReference>
<proteinExistence type="inferred from homology"/>
<dbReference type="GO" id="GO:0140662">
    <property type="term" value="F:ATP-dependent protein folding chaperone"/>
    <property type="evidence" value="ECO:0007669"/>
    <property type="project" value="InterPro"/>
</dbReference>
<keyword evidence="12 20" id="KW-0143">Chaperone</keyword>
<dbReference type="Gene3D" id="1.10.560.10">
    <property type="entry name" value="GroEL-like equatorial domain"/>
    <property type="match status" value="1"/>
</dbReference>
<dbReference type="InterPro" id="IPR027413">
    <property type="entry name" value="GROEL-like_equatorial_sf"/>
</dbReference>
<evidence type="ECO:0000256" key="17">
    <source>
        <dbReference type="ARBA" id="ARBA00049360"/>
    </source>
</evidence>
<keyword evidence="4" id="KW-0963">Cytoplasm</keyword>
<comment type="caution">
    <text evidence="24">The sequence shown here is derived from an EMBL/GenBank/DDBJ whole genome shotgun (WGS) entry which is preliminary data.</text>
</comment>
<dbReference type="InterPro" id="IPR053374">
    <property type="entry name" value="TCP-1_chaperonin"/>
</dbReference>
<comment type="function">
    <text evidence="18">Component of the chaperonin-containing T-complex (TRiC), a molecular chaperone complex that assists the folding of actin, tubulin and other proteins upon ATP hydrolysis. The TRiC complex mediates the folding of WRAP53/TCAB1, thereby regulating telomere maintenance. As part of the TRiC complex may play a role in the assembly of BBSome, a complex involved in ciliogenesis regulating transports vesicles to the cilia.</text>
</comment>
<name>A0A8J6GQ42_MICOH</name>
<evidence type="ECO:0000256" key="6">
    <source>
        <dbReference type="ARBA" id="ARBA00022729"/>
    </source>
</evidence>
<dbReference type="InterPro" id="IPR027410">
    <property type="entry name" value="TCP-1-like_intermed_sf"/>
</dbReference>
<keyword evidence="11" id="KW-0325">Glycoprotein</keyword>
<dbReference type="InterPro" id="IPR017998">
    <property type="entry name" value="Chaperone_TCP-1"/>
</dbReference>
<dbReference type="NCBIfam" id="TIGR02344">
    <property type="entry name" value="chap_CCT_gamma"/>
    <property type="match status" value="1"/>
</dbReference>
<feature type="transmembrane region" description="Helical" evidence="23">
    <location>
        <begin position="842"/>
        <end position="867"/>
    </location>
</feature>
<evidence type="ECO:0000256" key="4">
    <source>
        <dbReference type="ARBA" id="ARBA00022490"/>
    </source>
</evidence>
<dbReference type="PROSITE" id="PS00751">
    <property type="entry name" value="TCP1_2"/>
    <property type="match status" value="1"/>
</dbReference>
<dbReference type="NCBIfam" id="NF041082">
    <property type="entry name" value="thermosome_alpha"/>
    <property type="match status" value="1"/>
</dbReference>
<dbReference type="PANTHER" id="PTHR31981:SF1">
    <property type="entry name" value="GLYCOSYLATED LYSOSOMAL MEMBRANE PROTEIN"/>
    <property type="match status" value="1"/>
</dbReference>
<dbReference type="EMBL" id="JAATJU010020959">
    <property type="protein sequence ID" value="KAH0515250.1"/>
    <property type="molecule type" value="Genomic_DNA"/>
</dbReference>
<dbReference type="InterPro" id="IPR012719">
    <property type="entry name" value="Chap_CCT_gamma"/>
</dbReference>
<evidence type="ECO:0000256" key="1">
    <source>
        <dbReference type="ARBA" id="ARBA00004496"/>
    </source>
</evidence>
<evidence type="ECO:0000256" key="19">
    <source>
        <dbReference type="ARBA" id="ARBA00093522"/>
    </source>
</evidence>
<accession>A0A8J6GQ42</accession>
<dbReference type="Pfam" id="PF00118">
    <property type="entry name" value="Cpn60_TCP1"/>
    <property type="match status" value="1"/>
</dbReference>
<dbReference type="InterPro" id="IPR027409">
    <property type="entry name" value="GroEL-like_apical_dom_sf"/>
</dbReference>
<keyword evidence="10 23" id="KW-0472">Membrane</keyword>
<sequence>MGGIVMTNDGNAILREIQVQHPAAKSMIEISRTQDEEVGDGTTSVIILAGEMLSVAEHFLEQQMHPTVVISAYRMALEDMINTLKKISTPVDVNNRDMMLNIINSSITTKVISRWSSLACNIALDAVKTVQFEENGRKEIDIKKYARVEKIPGGIIEDSCVLRGVMINKDVTHPRMRRYIKNPRIVLLDSSLEYKKGESQTDIEITREEDFTRILQMEEEYIQQLCEDIIQLKPDVVITEKGISDLAQHYLMRANVTAIRRVRKTDNNRIARACGARIVSRPEELREEDVGTGAGLLEIKKIGDEYFTFITECKDPKACTILLRGASKEILSEVERNLQDAMQVCRNVLLDPQLVPGGGASEMAVAHALTEKSKAMTGVEQWPYRAVAQALEVIPRTLIQNCGASTIRLLTSLRAKHTQENCETWGVNGETGTLVDMKELGIWEPLAVKLQTYKTAVETAVLLLRIDDIVSGHKKKGDDQTRQSSAPDAGQEIKLRGSPQSVPSQFAKSTDMYLFSIVYMEVISGGPNPQNLLHIRAVGTNSTLHYVWGTLGPPAVVLVATNTTQSVLSVNWSLLLSPDPDGGLMVLPKDSIQFSSALVFTRLLEFDSTKVSKGAAQPSGKPYPPYSLAEFSWNSSWDLTTLSSAFRGHPVDDPTGAFANGSLAFKVQAFSGSGRPAQPPHLLHSADACQLEVALVGASPRGNHSLFGLEVATLDTGLSCPSVKELHFIDDEYAPAVFQLDQLLWDSSPSGFMQWRPVAFSQKQRGRESALPCQVSSLNYTLAHSLPRSPVVQAFFGSQKNLCAFTLTFGAPTGPGYWDEHYLSWSMLLGVGVPPVDSLSPLVLGIIAVALGTPGLLLLGGGLFLLLRHKPYSEYQSIN</sequence>
<dbReference type="CDD" id="cd03337">
    <property type="entry name" value="TCP1_gamma"/>
    <property type="match status" value="1"/>
</dbReference>
<evidence type="ECO:0000256" key="16">
    <source>
        <dbReference type="ARBA" id="ARBA00044960"/>
    </source>
</evidence>
<dbReference type="Gene3D" id="3.30.260.10">
    <property type="entry name" value="TCP-1-like chaperonin intermediate domain"/>
    <property type="match status" value="1"/>
</dbReference>
<evidence type="ECO:0000313" key="24">
    <source>
        <dbReference type="EMBL" id="KAH0515250.1"/>
    </source>
</evidence>
<dbReference type="GO" id="GO:0016887">
    <property type="term" value="F:ATP hydrolysis activity"/>
    <property type="evidence" value="ECO:0007669"/>
    <property type="project" value="InterPro"/>
</dbReference>
<evidence type="ECO:0000256" key="9">
    <source>
        <dbReference type="ARBA" id="ARBA00022989"/>
    </source>
</evidence>